<keyword evidence="11" id="KW-0067">ATP-binding</keyword>
<keyword evidence="10" id="KW-0862">Zinc</keyword>
<evidence type="ECO:0000256" key="4">
    <source>
        <dbReference type="ARBA" id="ARBA00022527"/>
    </source>
</evidence>
<dbReference type="EC" id="2.7.11.25" evidence="2"/>
<dbReference type="Gene3D" id="1.10.510.10">
    <property type="entry name" value="Transferase(Phosphotransferase) domain 1"/>
    <property type="match status" value="1"/>
</dbReference>
<dbReference type="PRINTS" id="PR00405">
    <property type="entry name" value="REVINTRACTNG"/>
</dbReference>
<dbReference type="PROSITE" id="PS50115">
    <property type="entry name" value="ARFGAP"/>
    <property type="match status" value="1"/>
</dbReference>
<keyword evidence="4" id="KW-0723">Serine/threonine-protein kinase</keyword>
<name>A0A182FF86_ANOAL</name>
<feature type="region of interest" description="Disordered" evidence="17">
    <location>
        <begin position="935"/>
        <end position="1000"/>
    </location>
</feature>
<dbReference type="FunFam" id="1.10.220.150:FF:000014">
    <property type="entry name" value="ADP-ribosylation factor GTPase-activating protein"/>
    <property type="match status" value="1"/>
</dbReference>
<dbReference type="GO" id="GO:0032012">
    <property type="term" value="P:regulation of ARF protein signal transduction"/>
    <property type="evidence" value="ECO:0007669"/>
    <property type="project" value="TreeGrafter"/>
</dbReference>
<evidence type="ECO:0000256" key="1">
    <source>
        <dbReference type="ARBA" id="ARBA00006529"/>
    </source>
</evidence>
<dbReference type="VEuPathDB" id="VectorBase:AALB20_038724"/>
<evidence type="ECO:0000256" key="8">
    <source>
        <dbReference type="ARBA" id="ARBA00022771"/>
    </source>
</evidence>
<feature type="compositionally biased region" description="Basic and acidic residues" evidence="17">
    <location>
        <begin position="1613"/>
        <end position="1622"/>
    </location>
</feature>
<dbReference type="InterPro" id="IPR038508">
    <property type="entry name" value="ArfGAP_dom_sf"/>
</dbReference>
<dbReference type="GO" id="GO:0006950">
    <property type="term" value="P:response to stress"/>
    <property type="evidence" value="ECO:0007669"/>
    <property type="project" value="UniProtKB-ARBA"/>
</dbReference>
<feature type="compositionally biased region" description="Gly residues" evidence="17">
    <location>
        <begin position="1500"/>
        <end position="1509"/>
    </location>
</feature>
<dbReference type="PANTHER" id="PTHR46395">
    <property type="entry name" value="ADP-RIBOSYLATION FACTOR GTPASE-ACTIVATING PROTEIN 1"/>
    <property type="match status" value="1"/>
</dbReference>
<feature type="compositionally biased region" description="Acidic residues" evidence="17">
    <location>
        <begin position="820"/>
        <end position="835"/>
    </location>
</feature>
<dbReference type="VEuPathDB" id="VectorBase:AALB20_037224"/>
<dbReference type="PROSITE" id="PS50011">
    <property type="entry name" value="PROTEIN_KINASE_DOM"/>
    <property type="match status" value="1"/>
</dbReference>
<dbReference type="GO" id="GO:0030100">
    <property type="term" value="P:regulation of endocytosis"/>
    <property type="evidence" value="ECO:0007669"/>
    <property type="project" value="TreeGrafter"/>
</dbReference>
<keyword evidence="3" id="KW-0343">GTPase activation</keyword>
<dbReference type="InterPro" id="IPR037278">
    <property type="entry name" value="ARFGAP/RecO"/>
</dbReference>
<dbReference type="SMART" id="SM00220">
    <property type="entry name" value="S_TKc"/>
    <property type="match status" value="1"/>
</dbReference>
<keyword evidence="6" id="KW-0479">Metal-binding</keyword>
<comment type="similarity">
    <text evidence="1">Belongs to the protein kinase superfamily. STE Ser/Thr protein kinase family. MAP kinase kinase kinase subfamily.</text>
</comment>
<feature type="compositionally biased region" description="Basic residues" evidence="17">
    <location>
        <begin position="627"/>
        <end position="636"/>
    </location>
</feature>
<dbReference type="GO" id="GO:0005096">
    <property type="term" value="F:GTPase activator activity"/>
    <property type="evidence" value="ECO:0007669"/>
    <property type="project" value="UniProtKB-KW"/>
</dbReference>
<dbReference type="Pfam" id="PF07714">
    <property type="entry name" value="PK_Tyr_Ser-Thr"/>
    <property type="match status" value="1"/>
</dbReference>
<keyword evidence="9" id="KW-0418">Kinase</keyword>
<dbReference type="PANTHER" id="PTHR46395:SF1">
    <property type="entry name" value="ADP-RIBOSYLATION FACTOR GTPASE-ACTIVATING PROTEIN 1"/>
    <property type="match status" value="1"/>
</dbReference>
<sequence>MIAMMSIQEELAMKNEQQQQQQQPVPPYPQLIYGGTGVVEYGAPDSDSSPDNMVAHHHHHVHHQLHGGWPQLAATGDGVAPPLPGGGVVGVGVTGGPIPTKPAPLGGWMDGLFGCMRPVLSLIGKSHIMEMKSKQTEDWEIPYETISDMVWLGSGAQGAVFCGKLRNELVAVKKVREAKETDIKHLRKLDHENIVKFKGVCTQAPAFCIIMEYCPYGPLHKLLQDNGGIITPQQLVSWSHQIALGMQYLHSHKIIHRDLKSPNILIGDNEVIKISDFGTSREWNEISTKMSFAGTVAWMAPEVIRNEPCNEKVDIWSYGVVLWELLTGEVPYKNVDSSQIIFGVGNNSLYLPIPGSCPEGFKLLIKQCWSAKPRNRPSFKIILQHLDIAGRELLQACAKEQYAGYYETQKSWREEIRSHMTKLTSNGMNIQKYEQDLIQKRKDEWKHAQDIRMMYERRLERTNTLYLQLSAYYLQLEQKEREIAEREKQLPYKQRKCGLLKRGPEKANRKRTPFSFPSMAAALPRGCGESTTPSPTAATAAIAPAAAGYPAVVAPRATLYAQVNPSGHHGAKSVAVAAPPPAYSTLAPPTAATTNQPPVTAAPIAQPLVHGAAAGIPVTLTTTPSGRTKKLRHRRAGSGTFNSPKSSPNRDRRVQSEPETRHVKLVDTETQTEAMDISETDASPSPNVATKRMSTSLREEEEDEHVADAVMPVGDSVVDVRRSPAAAQPGRGVRQCEAVQKEEQEEEMVDGGRSNVYRCSSKPQSEDDGEVPEDEENGNSISISTMTNSRSSDMMTTSGGGDQQQQQQQYRSCGRLRNLEEEEADGDVEEYDDERECSSPDPIMDAMNSNERLDRACSDDDKIDTLDRKVNIMTERLQGSAAYSNLLNDNNVIVYRCQQQAPLDGSTILMKHPAAGGNLNVGGSGVGAFLYSSSSNSGPTTLATTTAATKTAADEAAARERKLSEQQGHGHHHHHPHHHQHHHHQHGHLEDERCTDSWTDEEGEEPVEELFNYALRRKSLGRLPIKRTRRCKHASTTTCATAAAQGASGCAASSTVAGDLPIVHRKHPSNATISDEENTSEYSRAPSSQRSTLESNPDLPVAIGLASKKGQQQQRTERLKKQTAMQKSTTSAKDTDDDDDEDDAVAGESEVEQSASSESSSEDEAPSRMVKMKVAPVADVVNGNRVGPATTVHTLAAMASPRTRRVLSELKPSDGNNKCFECGTHNPQWVSVTYGIWICLECSGKHRGLGVHLSFVRSVSMDKWKDIELEKMKVGGNRKAREFFDEQDDWDETAPINRKYNTRAAALYRDKISTLAQGQPWDAAAAAIRLKSSGYSGGGSNSSNSSATNTGNGSSGSGSLSHSRSSGSMGGGYQNGGGEQSYYQDGGSYQQYQTPEFKAQKEDFFSRKQEENASRPENLPPNQGGKYAGFGYTMDPPPRSQSHELFDSVQSSLASGWNVFSKVANVAKENALKYGSIASQKVVEVSSTVSEKVTEVSRKGWGGLSGPGGSYTTPSGSNDQYSNISSDSGISSPMNGRHGYQQQQQQQHRSGNDSNSNSLPQSYQGDGADEEDGWSGFESYSSSSGAGRTTATSHSAAGGHESYGSGNANSIDMRNDNFERQSSKSSSGGSRRTSGGSKQPTTARTASVEQDFASLDIKNNRAPKGGSASKKANNNAEDDLWDMLNH</sequence>
<evidence type="ECO:0000256" key="14">
    <source>
        <dbReference type="ARBA" id="ARBA00074193"/>
    </source>
</evidence>
<dbReference type="PROSITE" id="PS00108">
    <property type="entry name" value="PROTEIN_KINASE_ST"/>
    <property type="match status" value="1"/>
</dbReference>
<feature type="compositionally biased region" description="Low complexity" evidence="17">
    <location>
        <begin position="940"/>
        <end position="951"/>
    </location>
</feature>
<feature type="region of interest" description="Disordered" evidence="17">
    <location>
        <begin position="1068"/>
        <end position="1169"/>
    </location>
</feature>
<feature type="compositionally biased region" description="Low complexity" evidence="17">
    <location>
        <begin position="1510"/>
        <end position="1532"/>
    </location>
</feature>
<dbReference type="InterPro" id="IPR001164">
    <property type="entry name" value="ArfGAP_dom"/>
</dbReference>
<feature type="compositionally biased region" description="Acidic residues" evidence="17">
    <location>
        <begin position="1676"/>
        <end position="1686"/>
    </location>
</feature>
<evidence type="ECO:0000256" key="16">
    <source>
        <dbReference type="ARBA" id="ARBA00080806"/>
    </source>
</evidence>
<feature type="region of interest" description="Disordered" evidence="17">
    <location>
        <begin position="1406"/>
        <end position="1428"/>
    </location>
</feature>
<feature type="compositionally biased region" description="Polar residues" evidence="17">
    <location>
        <begin position="1548"/>
        <end position="1564"/>
    </location>
</feature>
<feature type="compositionally biased region" description="Polar residues" evidence="17">
    <location>
        <begin position="1080"/>
        <end position="1095"/>
    </location>
</feature>
<feature type="compositionally biased region" description="Basic and acidic residues" evidence="17">
    <location>
        <begin position="952"/>
        <end position="964"/>
    </location>
</feature>
<dbReference type="GO" id="GO:0008270">
    <property type="term" value="F:zinc ion binding"/>
    <property type="evidence" value="ECO:0007669"/>
    <property type="project" value="UniProtKB-KW"/>
</dbReference>
<dbReference type="SUPFAM" id="SSF57863">
    <property type="entry name" value="ArfGap/RecO-like zinc finger"/>
    <property type="match status" value="1"/>
</dbReference>
<comment type="catalytic activity">
    <reaction evidence="13">
        <text>L-seryl-[protein] + ATP = O-phospho-L-seryl-[protein] + ADP + H(+)</text>
        <dbReference type="Rhea" id="RHEA:17989"/>
        <dbReference type="Rhea" id="RHEA-COMP:9863"/>
        <dbReference type="Rhea" id="RHEA-COMP:11604"/>
        <dbReference type="ChEBI" id="CHEBI:15378"/>
        <dbReference type="ChEBI" id="CHEBI:29999"/>
        <dbReference type="ChEBI" id="CHEBI:30616"/>
        <dbReference type="ChEBI" id="CHEBI:83421"/>
        <dbReference type="ChEBI" id="CHEBI:456216"/>
        <dbReference type="EC" id="2.7.11.25"/>
    </reaction>
</comment>
<dbReference type="SMART" id="SM00105">
    <property type="entry name" value="ArfGap"/>
    <property type="match status" value="1"/>
</dbReference>
<organism evidence="18 19">
    <name type="scientific">Anopheles albimanus</name>
    <name type="common">New world malaria mosquito</name>
    <dbReference type="NCBI Taxonomy" id="7167"/>
    <lineage>
        <taxon>Eukaryota</taxon>
        <taxon>Metazoa</taxon>
        <taxon>Ecdysozoa</taxon>
        <taxon>Arthropoda</taxon>
        <taxon>Hexapoda</taxon>
        <taxon>Insecta</taxon>
        <taxon>Pterygota</taxon>
        <taxon>Neoptera</taxon>
        <taxon>Endopterygota</taxon>
        <taxon>Diptera</taxon>
        <taxon>Nematocera</taxon>
        <taxon>Culicoidea</taxon>
        <taxon>Culicidae</taxon>
        <taxon>Anophelinae</taxon>
        <taxon>Anopheles</taxon>
    </lineage>
</organism>
<feature type="compositionally biased region" description="Low complexity" evidence="17">
    <location>
        <begin position="1341"/>
        <end position="1367"/>
    </location>
</feature>
<dbReference type="InterPro" id="IPR001245">
    <property type="entry name" value="Ser-Thr/Tyr_kinase_cat_dom"/>
</dbReference>
<feature type="compositionally biased region" description="Basic residues" evidence="17">
    <location>
        <begin position="969"/>
        <end position="986"/>
    </location>
</feature>
<dbReference type="PRINTS" id="PR00109">
    <property type="entry name" value="TYRKINASE"/>
</dbReference>
<feature type="region of interest" description="Disordered" evidence="17">
    <location>
        <begin position="724"/>
        <end position="847"/>
    </location>
</feature>
<dbReference type="InterPro" id="IPR008271">
    <property type="entry name" value="Ser/Thr_kinase_AS"/>
</dbReference>
<evidence type="ECO:0000256" key="7">
    <source>
        <dbReference type="ARBA" id="ARBA00022741"/>
    </source>
</evidence>
<dbReference type="SUPFAM" id="SSF56112">
    <property type="entry name" value="Protein kinase-like (PK-like)"/>
    <property type="match status" value="1"/>
</dbReference>
<evidence type="ECO:0000256" key="5">
    <source>
        <dbReference type="ARBA" id="ARBA00022679"/>
    </source>
</evidence>
<dbReference type="FunFam" id="1.10.510.10:FF:000087">
    <property type="entry name" value="Mitogen-activated protein kinase kinase kinase 12"/>
    <property type="match status" value="1"/>
</dbReference>
<feature type="compositionally biased region" description="Low complexity" evidence="17">
    <location>
        <begin position="1574"/>
        <end position="1599"/>
    </location>
</feature>
<evidence type="ECO:0000256" key="3">
    <source>
        <dbReference type="ARBA" id="ARBA00022468"/>
    </source>
</evidence>
<feature type="region of interest" description="Disordered" evidence="17">
    <location>
        <begin position="1335"/>
        <end position="1387"/>
    </location>
</feature>
<feature type="compositionally biased region" description="Polar residues" evidence="17">
    <location>
        <begin position="1639"/>
        <end position="1648"/>
    </location>
</feature>
<protein>
    <recommendedName>
        <fullName evidence="14">Mitogen-activated protein kinase kinase kinase dlk-1</fullName>
        <ecNumber evidence="2">2.7.11.25</ecNumber>
    </recommendedName>
    <alternativeName>
        <fullName evidence="16">DAP kinase-like kinase</fullName>
    </alternativeName>
    <alternativeName>
        <fullName evidence="15">Death-associated protein kinase-like kinase</fullName>
    </alternativeName>
</protein>
<dbReference type="Gene3D" id="1.10.220.150">
    <property type="entry name" value="Arf GTPase activating protein"/>
    <property type="match status" value="1"/>
</dbReference>
<evidence type="ECO:0000256" key="12">
    <source>
        <dbReference type="ARBA" id="ARBA00047559"/>
    </source>
</evidence>
<evidence type="ECO:0000256" key="15">
    <source>
        <dbReference type="ARBA" id="ARBA00077446"/>
    </source>
</evidence>
<feature type="compositionally biased region" description="Polar residues" evidence="17">
    <location>
        <begin position="680"/>
        <end position="696"/>
    </location>
</feature>
<feature type="compositionally biased region" description="Polar residues" evidence="17">
    <location>
        <begin position="778"/>
        <end position="797"/>
    </location>
</feature>
<evidence type="ECO:0000256" key="11">
    <source>
        <dbReference type="ARBA" id="ARBA00022840"/>
    </source>
</evidence>
<feature type="region of interest" description="Disordered" evidence="17">
    <location>
        <begin position="1489"/>
        <end position="1686"/>
    </location>
</feature>
<reference evidence="18" key="2">
    <citation type="submission" date="2022-08" db="UniProtKB">
        <authorList>
            <consortium name="EnsemblMetazoa"/>
        </authorList>
    </citation>
    <scope>IDENTIFICATION</scope>
    <source>
        <strain evidence="18">STECLA/ALBI9_A</strain>
    </source>
</reference>
<evidence type="ECO:0000256" key="9">
    <source>
        <dbReference type="ARBA" id="ARBA00022777"/>
    </source>
</evidence>
<dbReference type="STRING" id="7167.A0A182FF86"/>
<keyword evidence="5" id="KW-0808">Transferase</keyword>
<comment type="catalytic activity">
    <reaction evidence="12">
        <text>L-threonyl-[protein] + ATP = O-phospho-L-threonyl-[protein] + ADP + H(+)</text>
        <dbReference type="Rhea" id="RHEA:46608"/>
        <dbReference type="Rhea" id="RHEA-COMP:11060"/>
        <dbReference type="Rhea" id="RHEA-COMP:11605"/>
        <dbReference type="ChEBI" id="CHEBI:15378"/>
        <dbReference type="ChEBI" id="CHEBI:30013"/>
        <dbReference type="ChEBI" id="CHEBI:30616"/>
        <dbReference type="ChEBI" id="CHEBI:61977"/>
        <dbReference type="ChEBI" id="CHEBI:456216"/>
        <dbReference type="EC" id="2.7.11.25"/>
    </reaction>
</comment>
<keyword evidence="7" id="KW-0547">Nucleotide-binding</keyword>
<accession>A0A182FF86</accession>
<evidence type="ECO:0000256" key="13">
    <source>
        <dbReference type="ARBA" id="ARBA00048329"/>
    </source>
</evidence>
<dbReference type="InterPro" id="IPR000719">
    <property type="entry name" value="Prot_kinase_dom"/>
</dbReference>
<evidence type="ECO:0000313" key="18">
    <source>
        <dbReference type="EnsemblMetazoa" id="AALB005178-PA"/>
    </source>
</evidence>
<feature type="region of interest" description="Disordered" evidence="17">
    <location>
        <begin position="619"/>
        <end position="705"/>
    </location>
</feature>
<feature type="compositionally biased region" description="Gly residues" evidence="17">
    <location>
        <begin position="1368"/>
        <end position="1379"/>
    </location>
</feature>
<dbReference type="Gene3D" id="3.30.200.20">
    <property type="entry name" value="Phosphorylase Kinase, domain 1"/>
    <property type="match status" value="1"/>
</dbReference>
<dbReference type="GO" id="GO:0004709">
    <property type="term" value="F:MAP kinase kinase kinase activity"/>
    <property type="evidence" value="ECO:0007669"/>
    <property type="project" value="UniProtKB-EC"/>
</dbReference>
<dbReference type="Proteomes" id="UP000069272">
    <property type="component" value="Chromosome 3L"/>
</dbReference>
<dbReference type="VEuPathDB" id="VectorBase:AALB005178"/>
<proteinExistence type="inferred from homology"/>
<evidence type="ECO:0000256" key="10">
    <source>
        <dbReference type="ARBA" id="ARBA00022833"/>
    </source>
</evidence>
<evidence type="ECO:0000256" key="6">
    <source>
        <dbReference type="ARBA" id="ARBA00022723"/>
    </source>
</evidence>
<reference evidence="18 19" key="1">
    <citation type="journal article" date="2017" name="G3 (Bethesda)">
        <title>The Physical Genome Mapping of Anopheles albimanus Corrected Scaffold Misassemblies and Identified Interarm Rearrangements in Genus Anopheles.</title>
        <authorList>
            <person name="Artemov G.N."/>
            <person name="Peery A.N."/>
            <person name="Jiang X."/>
            <person name="Tu Z."/>
            <person name="Stegniy V.N."/>
            <person name="Sharakhova M.V."/>
            <person name="Sharakhov I.V."/>
        </authorList>
    </citation>
    <scope>NUCLEOTIDE SEQUENCE [LARGE SCALE GENOMIC DNA]</scope>
    <source>
        <strain evidence="18 19">ALBI9_A</strain>
    </source>
</reference>
<dbReference type="GO" id="GO:0005524">
    <property type="term" value="F:ATP binding"/>
    <property type="evidence" value="ECO:0007669"/>
    <property type="project" value="UniProtKB-KW"/>
</dbReference>
<evidence type="ECO:0000256" key="2">
    <source>
        <dbReference type="ARBA" id="ARBA00012406"/>
    </source>
</evidence>
<keyword evidence="19" id="KW-1185">Reference proteome</keyword>
<keyword evidence="8" id="KW-0863">Zinc-finger</keyword>
<feature type="compositionally biased region" description="Low complexity" evidence="17">
    <location>
        <begin position="1623"/>
        <end position="1638"/>
    </location>
</feature>
<feature type="compositionally biased region" description="Basic and acidic residues" evidence="17">
    <location>
        <begin position="648"/>
        <end position="667"/>
    </location>
</feature>
<dbReference type="GO" id="GO:0000139">
    <property type="term" value="C:Golgi membrane"/>
    <property type="evidence" value="ECO:0007669"/>
    <property type="project" value="TreeGrafter"/>
</dbReference>
<dbReference type="Pfam" id="PF01412">
    <property type="entry name" value="ArfGap"/>
    <property type="match status" value="1"/>
</dbReference>
<evidence type="ECO:0000256" key="17">
    <source>
        <dbReference type="SAM" id="MobiDB-lite"/>
    </source>
</evidence>
<dbReference type="EnsemblMetazoa" id="AALB005178-RA">
    <property type="protein sequence ID" value="AALB005178-PA"/>
    <property type="gene ID" value="AALB005178"/>
</dbReference>
<evidence type="ECO:0000313" key="19">
    <source>
        <dbReference type="Proteomes" id="UP000069272"/>
    </source>
</evidence>
<dbReference type="CDD" id="cd08830">
    <property type="entry name" value="ArfGap_ArfGap1"/>
    <property type="match status" value="1"/>
</dbReference>
<dbReference type="InterPro" id="IPR011009">
    <property type="entry name" value="Kinase-like_dom_sf"/>
</dbReference>
<feature type="compositionally biased region" description="Acidic residues" evidence="17">
    <location>
        <begin position="766"/>
        <end position="777"/>
    </location>
</feature>
<feature type="compositionally biased region" description="Acidic residues" evidence="17">
    <location>
        <begin position="1135"/>
        <end position="1151"/>
    </location>
</feature>